<organism evidence="2 3">
    <name type="scientific">Ambispora gerdemannii</name>
    <dbReference type="NCBI Taxonomy" id="144530"/>
    <lineage>
        <taxon>Eukaryota</taxon>
        <taxon>Fungi</taxon>
        <taxon>Fungi incertae sedis</taxon>
        <taxon>Mucoromycota</taxon>
        <taxon>Glomeromycotina</taxon>
        <taxon>Glomeromycetes</taxon>
        <taxon>Archaeosporales</taxon>
        <taxon>Ambisporaceae</taxon>
        <taxon>Ambispora</taxon>
    </lineage>
</organism>
<sequence>LELLKQYITELKVENIDLRRKFLMFDAEIAELKYRNIEFLRTNKKYNKRHDVKIKKLKQKNAKLKIRLAVMKKSFMIMDEQSQNDKEAILEMLSE</sequence>
<name>A0A9N9HMX9_9GLOM</name>
<accession>A0A9N9HMX9</accession>
<reference evidence="2" key="1">
    <citation type="submission" date="2021-06" db="EMBL/GenBank/DDBJ databases">
        <authorList>
            <person name="Kallberg Y."/>
            <person name="Tangrot J."/>
            <person name="Rosling A."/>
        </authorList>
    </citation>
    <scope>NUCLEOTIDE SEQUENCE</scope>
    <source>
        <strain evidence="2">MT106</strain>
    </source>
</reference>
<gene>
    <name evidence="2" type="ORF">AGERDE_LOCUS13328</name>
</gene>
<evidence type="ECO:0000313" key="3">
    <source>
        <dbReference type="Proteomes" id="UP000789831"/>
    </source>
</evidence>
<evidence type="ECO:0000313" key="2">
    <source>
        <dbReference type="EMBL" id="CAG8697234.1"/>
    </source>
</evidence>
<feature type="non-terminal residue" evidence="2">
    <location>
        <position position="95"/>
    </location>
</feature>
<evidence type="ECO:0000256" key="1">
    <source>
        <dbReference type="SAM" id="Coils"/>
    </source>
</evidence>
<proteinExistence type="predicted"/>
<comment type="caution">
    <text evidence="2">The sequence shown here is derived from an EMBL/GenBank/DDBJ whole genome shotgun (WGS) entry which is preliminary data.</text>
</comment>
<feature type="coiled-coil region" evidence="1">
    <location>
        <begin position="47"/>
        <end position="74"/>
    </location>
</feature>
<protein>
    <submittedName>
        <fullName evidence="2">4665_t:CDS:1</fullName>
    </submittedName>
</protein>
<dbReference type="OrthoDB" id="2438776at2759"/>
<dbReference type="AlphaFoldDB" id="A0A9N9HMX9"/>
<dbReference type="Proteomes" id="UP000789831">
    <property type="component" value="Unassembled WGS sequence"/>
</dbReference>
<feature type="non-terminal residue" evidence="2">
    <location>
        <position position="1"/>
    </location>
</feature>
<keyword evidence="1" id="KW-0175">Coiled coil</keyword>
<keyword evidence="3" id="KW-1185">Reference proteome</keyword>
<dbReference type="EMBL" id="CAJVPL010016964">
    <property type="protein sequence ID" value="CAG8697234.1"/>
    <property type="molecule type" value="Genomic_DNA"/>
</dbReference>